<proteinExistence type="inferred from homology"/>
<keyword evidence="3" id="KW-1185">Reference proteome</keyword>
<dbReference type="PANTHER" id="PTHR23419">
    <property type="entry name" value="DIVALENT CATION TOLERANCE CUTA-RELATED"/>
    <property type="match status" value="1"/>
</dbReference>
<dbReference type="STRING" id="269796.Rru_A1673"/>
<dbReference type="GO" id="GO:0005507">
    <property type="term" value="F:copper ion binding"/>
    <property type="evidence" value="ECO:0007669"/>
    <property type="project" value="TreeGrafter"/>
</dbReference>
<evidence type="ECO:0000313" key="3">
    <source>
        <dbReference type="Proteomes" id="UP000001929"/>
    </source>
</evidence>
<accession>Q2RTS2</accession>
<protein>
    <submittedName>
        <fullName evidence="2">CutA1 divalent ion tolerance protein</fullName>
    </submittedName>
</protein>
<dbReference type="Proteomes" id="UP000001929">
    <property type="component" value="Chromosome"/>
</dbReference>
<evidence type="ECO:0000313" key="2">
    <source>
        <dbReference type="EMBL" id="ABC22473.1"/>
    </source>
</evidence>
<gene>
    <name evidence="2" type="ordered locus">Rru_A1673</name>
</gene>
<dbReference type="HOGENOM" id="CLU_098807_3_1_5"/>
<dbReference type="eggNOG" id="COG1324">
    <property type="taxonomic scope" value="Bacteria"/>
</dbReference>
<dbReference type="PATRIC" id="fig|269796.9.peg.1751"/>
<dbReference type="InterPro" id="IPR015867">
    <property type="entry name" value="N-reg_PII/ATP_PRibTrfase_C"/>
</dbReference>
<dbReference type="SUPFAM" id="SSF54913">
    <property type="entry name" value="GlnB-like"/>
    <property type="match status" value="1"/>
</dbReference>
<reference evidence="2 3" key="1">
    <citation type="journal article" date="2011" name="Stand. Genomic Sci.">
        <title>Complete genome sequence of Rhodospirillum rubrum type strain (S1).</title>
        <authorList>
            <person name="Munk A.C."/>
            <person name="Copeland A."/>
            <person name="Lucas S."/>
            <person name="Lapidus A."/>
            <person name="Del Rio T.G."/>
            <person name="Barry K."/>
            <person name="Detter J.C."/>
            <person name="Hammon N."/>
            <person name="Israni S."/>
            <person name="Pitluck S."/>
            <person name="Brettin T."/>
            <person name="Bruce D."/>
            <person name="Han C."/>
            <person name="Tapia R."/>
            <person name="Gilna P."/>
            <person name="Schmutz J."/>
            <person name="Larimer F."/>
            <person name="Land M."/>
            <person name="Kyrpides N.C."/>
            <person name="Mavromatis K."/>
            <person name="Richardson P."/>
            <person name="Rohde M."/>
            <person name="Goker M."/>
            <person name="Klenk H.P."/>
            <person name="Zhang Y."/>
            <person name="Roberts G.P."/>
            <person name="Reslewic S."/>
            <person name="Schwartz D.C."/>
        </authorList>
    </citation>
    <scope>NUCLEOTIDE SEQUENCE [LARGE SCALE GENOMIC DNA]</scope>
    <source>
        <strain evidence="3">ATCC 11170 / ATH 1.1.1 / DSM 467 / LMG 4362 / NCIMB 8255 / S1</strain>
    </source>
</reference>
<dbReference type="PANTHER" id="PTHR23419:SF8">
    <property type="entry name" value="FI09726P"/>
    <property type="match status" value="1"/>
</dbReference>
<comment type="similarity">
    <text evidence="1">Belongs to the CutA family.</text>
</comment>
<dbReference type="GO" id="GO:0010038">
    <property type="term" value="P:response to metal ion"/>
    <property type="evidence" value="ECO:0007669"/>
    <property type="project" value="InterPro"/>
</dbReference>
<dbReference type="InterPro" id="IPR004323">
    <property type="entry name" value="Ion_tolerance_CutA"/>
</dbReference>
<dbReference type="AlphaFoldDB" id="Q2RTS2"/>
<evidence type="ECO:0000256" key="1">
    <source>
        <dbReference type="ARBA" id="ARBA00010169"/>
    </source>
</evidence>
<dbReference type="KEGG" id="rru:Rru_A1673"/>
<dbReference type="Pfam" id="PF03091">
    <property type="entry name" value="CutA1"/>
    <property type="match status" value="1"/>
</dbReference>
<dbReference type="EnsemblBacteria" id="ABC22473">
    <property type="protein sequence ID" value="ABC22473"/>
    <property type="gene ID" value="Rru_A1673"/>
</dbReference>
<sequence length="121" mass="13305">MVFLPGKDEEREEAPMPQSLIYMTAPSDDEALRIGRVLVEEHLAACVNILGPIRSLYHWQGAFHDDAEVAFLAKTADDRVAALIARVRALYPYELPCIVALPVQAGDGGFLDWITANSRPG</sequence>
<organism evidence="2 3">
    <name type="scientific">Rhodospirillum rubrum (strain ATCC 11170 / ATH 1.1.1 / DSM 467 / LMG 4362 / NCIMB 8255 / S1)</name>
    <dbReference type="NCBI Taxonomy" id="269796"/>
    <lineage>
        <taxon>Bacteria</taxon>
        <taxon>Pseudomonadati</taxon>
        <taxon>Pseudomonadota</taxon>
        <taxon>Alphaproteobacteria</taxon>
        <taxon>Rhodospirillales</taxon>
        <taxon>Rhodospirillaceae</taxon>
        <taxon>Rhodospirillum</taxon>
    </lineage>
</organism>
<name>Q2RTS2_RHORT</name>
<dbReference type="PhylomeDB" id="Q2RTS2"/>
<dbReference type="EMBL" id="CP000230">
    <property type="protein sequence ID" value="ABC22473.1"/>
    <property type="molecule type" value="Genomic_DNA"/>
</dbReference>
<dbReference type="Gene3D" id="3.30.70.120">
    <property type="match status" value="1"/>
</dbReference>
<dbReference type="InterPro" id="IPR011322">
    <property type="entry name" value="N-reg_PII-like_a/b"/>
</dbReference>